<evidence type="ECO:0000313" key="2">
    <source>
        <dbReference type="Proteomes" id="UP001162992"/>
    </source>
</evidence>
<accession>A0ACC2EXM5</accession>
<reference evidence="2" key="1">
    <citation type="journal article" date="2024" name="Proc. Natl. Acad. Sci. U.S.A.">
        <title>Extraordinary preservation of gene collinearity over three hundred million years revealed in homosporous lycophytes.</title>
        <authorList>
            <person name="Li C."/>
            <person name="Wickell D."/>
            <person name="Kuo L.Y."/>
            <person name="Chen X."/>
            <person name="Nie B."/>
            <person name="Liao X."/>
            <person name="Peng D."/>
            <person name="Ji J."/>
            <person name="Jenkins J."/>
            <person name="Williams M."/>
            <person name="Shu S."/>
            <person name="Plott C."/>
            <person name="Barry K."/>
            <person name="Rajasekar S."/>
            <person name="Grimwood J."/>
            <person name="Han X."/>
            <person name="Sun S."/>
            <person name="Hou Z."/>
            <person name="He W."/>
            <person name="Dai G."/>
            <person name="Sun C."/>
            <person name="Schmutz J."/>
            <person name="Leebens-Mack J.H."/>
            <person name="Li F.W."/>
            <person name="Wang L."/>
        </authorList>
    </citation>
    <scope>NUCLEOTIDE SEQUENCE [LARGE SCALE GENOMIC DNA]</scope>
    <source>
        <strain evidence="2">cv. PW_Plant_1</strain>
    </source>
</reference>
<proteinExistence type="predicted"/>
<organism evidence="1 2">
    <name type="scientific">Diphasiastrum complanatum</name>
    <name type="common">Issler's clubmoss</name>
    <name type="synonym">Lycopodium complanatum</name>
    <dbReference type="NCBI Taxonomy" id="34168"/>
    <lineage>
        <taxon>Eukaryota</taxon>
        <taxon>Viridiplantae</taxon>
        <taxon>Streptophyta</taxon>
        <taxon>Embryophyta</taxon>
        <taxon>Tracheophyta</taxon>
        <taxon>Lycopodiopsida</taxon>
        <taxon>Lycopodiales</taxon>
        <taxon>Lycopodiaceae</taxon>
        <taxon>Lycopodioideae</taxon>
        <taxon>Diphasiastrum</taxon>
    </lineage>
</organism>
<evidence type="ECO:0000313" key="1">
    <source>
        <dbReference type="EMBL" id="KAJ7571187.1"/>
    </source>
</evidence>
<sequence length="449" mass="50429">MTWLIDGRKLAKKIKNAVQHSSEANQQVNPCSECPSCGYVFGGNDAAQVWPGLPAGVKFDPTDKEILDHLAAKIGVEQLKAHAFIDEFIPTLSDEEGICYTHPEKLPGVKRDGTCSHFFHQPTNAYTTGTRKRRKIQSGNDEFRADTRWHKTGRTRPIFENGNQIGYKKIMVLYSNFAKSSKPDKTSWIMHQYHLGSNEDEKEGEFVVSKVFYQTQPRQFAAGRKDDAVQDEISERFTDDALEEKVMHPQAGISESAEAFEAYSTKGMPVTPKLYTPFRPQRDKDPLMDSIATSFIEQMVPLTLHLDKTENLQKTCQPNASEPDFTNGDALNIHLDNDNKDGTGRNCGWKDEGLTSNCTLSGLFCEEKLDFNPSPSSCSVLDAAQEFLNLAADSGLPFHEFYNDGFYTMQKSSLDDVDLDTPPDFLEDDLVLNSQDSLEWLGKRNSPKQ</sequence>
<keyword evidence="2" id="KW-1185">Reference proteome</keyword>
<name>A0ACC2EXM5_DIPCM</name>
<comment type="caution">
    <text evidence="1">The sequence shown here is derived from an EMBL/GenBank/DDBJ whole genome shotgun (WGS) entry which is preliminary data.</text>
</comment>
<gene>
    <name evidence="1" type="ORF">O6H91_01G153900</name>
</gene>
<protein>
    <submittedName>
        <fullName evidence="1">Uncharacterized protein</fullName>
    </submittedName>
</protein>
<dbReference type="EMBL" id="CM055092">
    <property type="protein sequence ID" value="KAJ7571187.1"/>
    <property type="molecule type" value="Genomic_DNA"/>
</dbReference>
<dbReference type="Proteomes" id="UP001162992">
    <property type="component" value="Chromosome 1"/>
</dbReference>